<keyword evidence="10" id="KW-1185">Reference proteome</keyword>
<evidence type="ECO:0000256" key="2">
    <source>
        <dbReference type="ARBA" id="ARBA00022723"/>
    </source>
</evidence>
<comment type="cofactor">
    <cofactor evidence="6">
        <name>Zn(2+)</name>
        <dbReference type="ChEBI" id="CHEBI:29105"/>
    </cofactor>
    <text evidence="6">Binds 1 zinc ion.</text>
</comment>
<evidence type="ECO:0000313" key="10">
    <source>
        <dbReference type="Proteomes" id="UP000534783"/>
    </source>
</evidence>
<gene>
    <name evidence="9" type="ORF">MNODULE_12900</name>
</gene>
<dbReference type="NCBIfam" id="TIGR02290">
    <property type="entry name" value="M3_fam_3"/>
    <property type="match status" value="1"/>
</dbReference>
<evidence type="ECO:0000256" key="1">
    <source>
        <dbReference type="ARBA" id="ARBA00022670"/>
    </source>
</evidence>
<dbReference type="PANTHER" id="PTHR11804">
    <property type="entry name" value="PROTEASE M3 THIMET OLIGOPEPTIDASE-RELATED"/>
    <property type="match status" value="1"/>
</dbReference>
<reference evidence="9 10" key="1">
    <citation type="journal article" date="2020" name="Nature">
        <title>Bacterial chemolithoautotrophy via manganese oxidation.</title>
        <authorList>
            <person name="Yu H."/>
            <person name="Leadbetter J.R."/>
        </authorList>
    </citation>
    <scope>NUCLEOTIDE SEQUENCE [LARGE SCALE GENOMIC DNA]</scope>
    <source>
        <strain evidence="9 10">Mn-1</strain>
    </source>
</reference>
<dbReference type="Gene3D" id="1.20.140.70">
    <property type="entry name" value="Oligopeptidase f, N-terminal domain"/>
    <property type="match status" value="1"/>
</dbReference>
<evidence type="ECO:0000313" key="9">
    <source>
        <dbReference type="EMBL" id="NKE71639.1"/>
    </source>
</evidence>
<feature type="domain" description="Peptidase M3A/M3B catalytic" evidence="7">
    <location>
        <begin position="200"/>
        <end position="577"/>
    </location>
</feature>
<dbReference type="AlphaFoldDB" id="A0A7X6DQU5"/>
<dbReference type="GO" id="GO:0004222">
    <property type="term" value="F:metalloendopeptidase activity"/>
    <property type="evidence" value="ECO:0007669"/>
    <property type="project" value="InterPro"/>
</dbReference>
<comment type="similarity">
    <text evidence="6">Belongs to the peptidase M3 family.</text>
</comment>
<proteinExistence type="inferred from homology"/>
<accession>A0A7X6DQU5</accession>
<feature type="domain" description="Oligopeptidase F N-terminal" evidence="8">
    <location>
        <begin position="113"/>
        <end position="181"/>
    </location>
</feature>
<dbReference type="GO" id="GO:0006508">
    <property type="term" value="P:proteolysis"/>
    <property type="evidence" value="ECO:0007669"/>
    <property type="project" value="UniProtKB-KW"/>
</dbReference>
<organism evidence="9 10">
    <name type="scientific">Candidatus Manganitrophus noduliformans</name>
    <dbReference type="NCBI Taxonomy" id="2606439"/>
    <lineage>
        <taxon>Bacteria</taxon>
        <taxon>Pseudomonadati</taxon>
        <taxon>Nitrospirota</taxon>
        <taxon>Nitrospiria</taxon>
        <taxon>Candidatus Troglogloeales</taxon>
        <taxon>Candidatus Manganitrophaceae</taxon>
        <taxon>Candidatus Manganitrophus</taxon>
    </lineage>
</organism>
<evidence type="ECO:0000256" key="6">
    <source>
        <dbReference type="RuleBase" id="RU003435"/>
    </source>
</evidence>
<dbReference type="Pfam" id="PF08439">
    <property type="entry name" value="Peptidase_M3_N"/>
    <property type="match status" value="1"/>
</dbReference>
<keyword evidence="3 6" id="KW-0378">Hydrolase</keyword>
<dbReference type="InterPro" id="IPR013647">
    <property type="entry name" value="OligopepF_N_dom"/>
</dbReference>
<dbReference type="EMBL" id="VTOW01000002">
    <property type="protein sequence ID" value="NKE71639.1"/>
    <property type="molecule type" value="Genomic_DNA"/>
</dbReference>
<sequence>MKASGLPTWNLSDLYQGIDDPKIEADLRDSLQRAERFEQQYRGRILSGELTGKRFFEALEELESIREGVDRVLAYAYLVFAADTQNPKHGALLQRTQERFTELQRHLLFFELEWTAVPEKKAEEWMQAPELSRYRHFLDSIRKWAPHRLSEAEEKILEEKANTGIRAFQRLFDETINQIQFQVDIDGERRSLTEQEALALLYEPQREVRRAAAKGLTEGLERNAPLFTFIFNQIVADHASDDRLRHFPDPMASRNLSNEIEPAAVDALLAACESYYGLVARYYRLKKAQLGLDQLYDYDRYAPMTARTEPIPFDKAKGQVLSAFTDFSPQVAEIAALFFEKNWIDAPVRPGKRGGAFSHGTVPSVHPYVFVNYLGNPRDVMTLAHELGHGVHQWVSRKQNYFNFDTPLTTAETASVFAEMLVFHRLRTEEQDPKQRLALLMEKLEESFATIFRQVVLCRFEQRVHAARRTEGELSPDRINQLWLSENRAMFGDALTLTDDYRWWWMYISHFIHSPFYTYAYAFGHLLVLALYQKYLEEGAGFVPKYLELLSAGGSQSPNQLIREKIGLDITKRDFWQGGLRFLEQMLEEAERLAPTVSAKLS</sequence>
<dbReference type="RefSeq" id="WP_168060460.1">
    <property type="nucleotide sequence ID" value="NZ_VTOW01000002.1"/>
</dbReference>
<evidence type="ECO:0000259" key="8">
    <source>
        <dbReference type="Pfam" id="PF08439"/>
    </source>
</evidence>
<dbReference type="InterPro" id="IPR042088">
    <property type="entry name" value="OligoPept_F_C"/>
</dbReference>
<keyword evidence="4 6" id="KW-0862">Zinc</keyword>
<evidence type="ECO:0000259" key="7">
    <source>
        <dbReference type="Pfam" id="PF01432"/>
    </source>
</evidence>
<keyword evidence="5 6" id="KW-0482">Metalloprotease</keyword>
<dbReference type="GO" id="GO:0046872">
    <property type="term" value="F:metal ion binding"/>
    <property type="evidence" value="ECO:0007669"/>
    <property type="project" value="UniProtKB-UniRule"/>
</dbReference>
<dbReference type="GO" id="GO:0006518">
    <property type="term" value="P:peptide metabolic process"/>
    <property type="evidence" value="ECO:0007669"/>
    <property type="project" value="TreeGrafter"/>
</dbReference>
<evidence type="ECO:0000256" key="4">
    <source>
        <dbReference type="ARBA" id="ARBA00022833"/>
    </source>
</evidence>
<dbReference type="PANTHER" id="PTHR11804:SF5">
    <property type="entry name" value="OLIGOENDOPEPTIDASE F"/>
    <property type="match status" value="1"/>
</dbReference>
<dbReference type="Pfam" id="PF01432">
    <property type="entry name" value="Peptidase_M3"/>
    <property type="match status" value="1"/>
</dbReference>
<dbReference type="CDD" id="cd09610">
    <property type="entry name" value="M3B_PepF"/>
    <property type="match status" value="1"/>
</dbReference>
<dbReference type="InterPro" id="IPR045090">
    <property type="entry name" value="Pept_M3A_M3B"/>
</dbReference>
<dbReference type="Proteomes" id="UP000534783">
    <property type="component" value="Unassembled WGS sequence"/>
</dbReference>
<keyword evidence="2 6" id="KW-0479">Metal-binding</keyword>
<dbReference type="Gene3D" id="1.10.1370.20">
    <property type="entry name" value="Oligoendopeptidase f, C-terminal domain"/>
    <property type="match status" value="1"/>
</dbReference>
<dbReference type="InterPro" id="IPR011977">
    <property type="entry name" value="Pept_M3B_clade3"/>
</dbReference>
<evidence type="ECO:0000256" key="3">
    <source>
        <dbReference type="ARBA" id="ARBA00022801"/>
    </source>
</evidence>
<dbReference type="SUPFAM" id="SSF55486">
    <property type="entry name" value="Metalloproteases ('zincins'), catalytic domain"/>
    <property type="match status" value="1"/>
</dbReference>
<name>A0A7X6DQU5_9BACT</name>
<dbReference type="InterPro" id="IPR001567">
    <property type="entry name" value="Pept_M3A_M3B_dom"/>
</dbReference>
<evidence type="ECO:0000256" key="5">
    <source>
        <dbReference type="ARBA" id="ARBA00023049"/>
    </source>
</evidence>
<protein>
    <submittedName>
        <fullName evidence="9">M3 family oligoendopeptidase</fullName>
    </submittedName>
</protein>
<keyword evidence="1 6" id="KW-0645">Protease</keyword>
<comment type="caution">
    <text evidence="9">The sequence shown here is derived from an EMBL/GenBank/DDBJ whole genome shotgun (WGS) entry which is preliminary data.</text>
</comment>